<keyword evidence="2" id="KW-1185">Reference proteome</keyword>
<comment type="caution">
    <text evidence="1">The sequence shown here is derived from an EMBL/GenBank/DDBJ whole genome shotgun (WGS) entry which is preliminary data.</text>
</comment>
<organism evidence="1 2">
    <name type="scientific">Collybiopsis confluens</name>
    <dbReference type="NCBI Taxonomy" id="2823264"/>
    <lineage>
        <taxon>Eukaryota</taxon>
        <taxon>Fungi</taxon>
        <taxon>Dikarya</taxon>
        <taxon>Basidiomycota</taxon>
        <taxon>Agaricomycotina</taxon>
        <taxon>Agaricomycetes</taxon>
        <taxon>Agaricomycetidae</taxon>
        <taxon>Agaricales</taxon>
        <taxon>Marasmiineae</taxon>
        <taxon>Omphalotaceae</taxon>
        <taxon>Collybiopsis</taxon>
    </lineage>
</organism>
<evidence type="ECO:0008006" key="3">
    <source>
        <dbReference type="Google" id="ProtNLM"/>
    </source>
</evidence>
<reference evidence="1 2" key="1">
    <citation type="journal article" date="2020" name="ISME J.">
        <title>Uncovering the hidden diversity of litter-decomposition mechanisms in mushroom-forming fungi.</title>
        <authorList>
            <person name="Floudas D."/>
            <person name="Bentzer J."/>
            <person name="Ahren D."/>
            <person name="Johansson T."/>
            <person name="Persson P."/>
            <person name="Tunlid A."/>
        </authorList>
    </citation>
    <scope>NUCLEOTIDE SEQUENCE [LARGE SCALE GENOMIC DNA]</scope>
    <source>
        <strain evidence="1 2">CBS 406.79</strain>
    </source>
</reference>
<evidence type="ECO:0000313" key="1">
    <source>
        <dbReference type="EMBL" id="KAF5338059.1"/>
    </source>
</evidence>
<sequence length="624" mass="69680">MTEPLHCYVFCVKNAWLYPGFLDVLMTENSRAGDLSSAVAGQQKVTPAQIVLWKPKERIASAEVEKLRRLLRHRKLEDFCYPVTYAQDPTRTIKSLISAGPNSRTSTYTALIAEIFPEPPPIAPKIEPDDNEEQEETDYLSKMKTGTPFVFSFYPALHIHGSDFESVLTVKRDTPSQSCQPLKYVEYQARVTPVYDGRYAEVPNTTAAPIEIYHPVFAFFLGCLRDRTKLKVDSSLLKKTHKIMRSTSKIATSENQRETATREFLADILGCGIQQIIIDRKAIPDHVVSHNLAGEKVAGNAGLAIVEEKSEIGTSGDAVTQGTFSYLAYWGSPDQKGIRDVSFCPSFLVSLAGPWMAISGAIFTSGIIVQRLTDYVSLGESRVIDHRRLVEVAQVFLALRLSIARLRAWYDELSNHASPSDHRYFPLATSFTAEGKTTSFRYQSPLKNADPTCTVFLASEVDGPRKFVVKFVERYGEDVHRELAAINRAPELLYCGPIWPSSLEQLGAGELKMVVMEYLEGKTLAKRKKTPESVRKSVESVIRALHAKGWVHGDIRPPNVLIVNSKDEPDVKEADRVRVLDFDWAGADNEVCYPSDLLMDSRPASAGDFLPILKAHDLFMINAL</sequence>
<gene>
    <name evidence="1" type="ORF">D9757_015292</name>
</gene>
<dbReference type="SUPFAM" id="SSF56112">
    <property type="entry name" value="Protein kinase-like (PK-like)"/>
    <property type="match status" value="1"/>
</dbReference>
<dbReference type="Gene3D" id="1.10.510.10">
    <property type="entry name" value="Transferase(Phosphotransferase) domain 1"/>
    <property type="match status" value="1"/>
</dbReference>
<protein>
    <recommendedName>
        <fullName evidence="3">Protein kinase domain-containing protein</fullName>
    </recommendedName>
</protein>
<name>A0A8H5CAB3_9AGAR</name>
<dbReference type="AlphaFoldDB" id="A0A8H5CAB3"/>
<dbReference type="EMBL" id="JAACJN010000585">
    <property type="protein sequence ID" value="KAF5338059.1"/>
    <property type="molecule type" value="Genomic_DNA"/>
</dbReference>
<proteinExistence type="predicted"/>
<dbReference type="OrthoDB" id="4062651at2759"/>
<accession>A0A8H5CAB3</accession>
<dbReference type="InterPro" id="IPR011009">
    <property type="entry name" value="Kinase-like_dom_sf"/>
</dbReference>
<dbReference type="Proteomes" id="UP000518752">
    <property type="component" value="Unassembled WGS sequence"/>
</dbReference>
<evidence type="ECO:0000313" key="2">
    <source>
        <dbReference type="Proteomes" id="UP000518752"/>
    </source>
</evidence>